<dbReference type="AlphaFoldDB" id="A0A1C6RXB3"/>
<feature type="region of interest" description="Disordered" evidence="1">
    <location>
        <begin position="1"/>
        <end position="20"/>
    </location>
</feature>
<dbReference type="EMBL" id="FMHU01000002">
    <property type="protein sequence ID" value="SCL21775.1"/>
    <property type="molecule type" value="Genomic_DNA"/>
</dbReference>
<gene>
    <name evidence="3" type="ORF">GA0074694_3071</name>
    <name evidence="4" type="ORF">GA0074694_3143</name>
</gene>
<feature type="transmembrane region" description="Helical" evidence="2">
    <location>
        <begin position="155"/>
        <end position="179"/>
    </location>
</feature>
<dbReference type="STRING" id="47866.GA0074694_3071"/>
<organism evidence="4 5">
    <name type="scientific">Micromonospora inyonensis</name>
    <dbReference type="NCBI Taxonomy" id="47866"/>
    <lineage>
        <taxon>Bacteria</taxon>
        <taxon>Bacillati</taxon>
        <taxon>Actinomycetota</taxon>
        <taxon>Actinomycetes</taxon>
        <taxon>Micromonosporales</taxon>
        <taxon>Micromonosporaceae</taxon>
        <taxon>Micromonospora</taxon>
    </lineage>
</organism>
<feature type="transmembrane region" description="Helical" evidence="2">
    <location>
        <begin position="222"/>
        <end position="243"/>
    </location>
</feature>
<name>A0A1C6RXB3_9ACTN</name>
<reference evidence="5" key="1">
    <citation type="submission" date="2016-06" db="EMBL/GenBank/DDBJ databases">
        <authorList>
            <person name="Varghese N."/>
        </authorList>
    </citation>
    <scope>NUCLEOTIDE SEQUENCE [LARGE SCALE GENOMIC DNA]</scope>
    <source>
        <strain evidence="5">DSM 46123</strain>
    </source>
</reference>
<reference evidence="4" key="2">
    <citation type="submission" date="2016-06" db="EMBL/GenBank/DDBJ databases">
        <authorList>
            <person name="Kjaerup R.B."/>
            <person name="Dalgaard T.S."/>
            <person name="Juul-Madsen H.R."/>
        </authorList>
    </citation>
    <scope>NUCLEOTIDE SEQUENCE [LARGE SCALE GENOMIC DNA]</scope>
    <source>
        <strain evidence="4">DSM 46123</strain>
    </source>
</reference>
<accession>A0A1C6RXB3</accession>
<keyword evidence="2" id="KW-1133">Transmembrane helix</keyword>
<feature type="compositionally biased region" description="Low complexity" evidence="1">
    <location>
        <begin position="299"/>
        <end position="322"/>
    </location>
</feature>
<evidence type="ECO:0000313" key="3">
    <source>
        <dbReference type="EMBL" id="SCL21562.1"/>
    </source>
</evidence>
<keyword evidence="5" id="KW-1185">Reference proteome</keyword>
<keyword evidence="2" id="KW-0472">Membrane</keyword>
<sequence length="415" mass="44151">MMTGMKLTDRSQQPAQTAKDLAAALAEERAIIDVQRTDQQERRRLDAEHRDALAAVDEQSTTRRRARRERDRDEIEGAELAALYRRAARSGTRARIRAEIQRSAEVRALRVAGVRRYALLLGLPLVAGFAAYSTPGVQRGMVELLDLERGSAGWWAAWGVEPLLIAVAVGIILAGSVLRMSGGQTDRRADVAKWGALFFSVALNLLGGWTGKHDSVTALGEALAHSVGAVGAAVVAWLIGVLVDYASEAKPWDGAPRIADLNLTAPALAHPAAPASPATLGGPVDAPPALPVTHEPARVDAPVAQPDDAPVAQSAQPASPQVTSTLTRYDAPQRRTREVVMRRPVSAPPADRDAALAQAADAVLRKKDSIRGAARAAGVPDATLRRHLTQLRTVAQPPAQKVNGHSHELAGTKEN</sequence>
<proteinExistence type="predicted"/>
<feature type="compositionally biased region" description="Basic and acidic residues" evidence="1">
    <location>
        <begin position="405"/>
        <end position="415"/>
    </location>
</feature>
<dbReference type="Proteomes" id="UP000198906">
    <property type="component" value="Unassembled WGS sequence"/>
</dbReference>
<evidence type="ECO:0000256" key="2">
    <source>
        <dbReference type="SAM" id="Phobius"/>
    </source>
</evidence>
<feature type="transmembrane region" description="Helical" evidence="2">
    <location>
        <begin position="117"/>
        <end position="135"/>
    </location>
</feature>
<dbReference type="EMBL" id="FMHU01000002">
    <property type="protein sequence ID" value="SCL21562.1"/>
    <property type="molecule type" value="Genomic_DNA"/>
</dbReference>
<evidence type="ECO:0000313" key="4">
    <source>
        <dbReference type="EMBL" id="SCL21775.1"/>
    </source>
</evidence>
<feature type="region of interest" description="Disordered" evidence="1">
    <location>
        <begin position="37"/>
        <end position="71"/>
    </location>
</feature>
<feature type="region of interest" description="Disordered" evidence="1">
    <location>
        <begin position="394"/>
        <end position="415"/>
    </location>
</feature>
<feature type="region of interest" description="Disordered" evidence="1">
    <location>
        <begin position="272"/>
        <end position="333"/>
    </location>
</feature>
<feature type="compositionally biased region" description="Basic and acidic residues" evidence="1">
    <location>
        <begin position="37"/>
        <end position="52"/>
    </location>
</feature>
<evidence type="ECO:0000313" key="5">
    <source>
        <dbReference type="Proteomes" id="UP000198906"/>
    </source>
</evidence>
<evidence type="ECO:0000256" key="1">
    <source>
        <dbReference type="SAM" id="MobiDB-lite"/>
    </source>
</evidence>
<feature type="transmembrane region" description="Helical" evidence="2">
    <location>
        <begin position="191"/>
        <end position="210"/>
    </location>
</feature>
<protein>
    <submittedName>
        <fullName evidence="4">Uncharacterized protein</fullName>
    </submittedName>
</protein>
<keyword evidence="2" id="KW-0812">Transmembrane</keyword>